<dbReference type="InterPro" id="IPR010650">
    <property type="entry name" value="PrkA_C"/>
</dbReference>
<dbReference type="PANTHER" id="PTHR30267">
    <property type="entry name" value="PROTEIN KINASE PRKA"/>
    <property type="match status" value="1"/>
</dbReference>
<dbReference type="Pfam" id="PF06798">
    <property type="entry name" value="PrkA"/>
    <property type="match status" value="1"/>
</dbReference>
<gene>
    <name evidence="3" type="ORF">C446_17197</name>
</gene>
<organism evidence="3 4">
    <name type="scientific">Halobiforma nitratireducens JCM 10879</name>
    <dbReference type="NCBI Taxonomy" id="1227454"/>
    <lineage>
        <taxon>Archaea</taxon>
        <taxon>Methanobacteriati</taxon>
        <taxon>Methanobacteriota</taxon>
        <taxon>Stenosarchaea group</taxon>
        <taxon>Halobacteria</taxon>
        <taxon>Halobacteriales</taxon>
        <taxon>Natrialbaceae</taxon>
        <taxon>Halobiforma</taxon>
    </lineage>
</organism>
<dbReference type="GO" id="GO:0004672">
    <property type="term" value="F:protein kinase activity"/>
    <property type="evidence" value="ECO:0007669"/>
    <property type="project" value="TreeGrafter"/>
</dbReference>
<feature type="compositionally biased region" description="Acidic residues" evidence="1">
    <location>
        <begin position="492"/>
        <end position="501"/>
    </location>
</feature>
<evidence type="ECO:0000256" key="1">
    <source>
        <dbReference type="SAM" id="MobiDB-lite"/>
    </source>
</evidence>
<dbReference type="RefSeq" id="WP_006674316.1">
    <property type="nucleotide sequence ID" value="NZ_AOMA01000183.1"/>
</dbReference>
<comment type="caution">
    <text evidence="3">The sequence shown here is derived from an EMBL/GenBank/DDBJ whole genome shotgun (WGS) entry which is preliminary data.</text>
</comment>
<name>M0LBR7_9EURY</name>
<dbReference type="EMBL" id="AOMA01000183">
    <property type="protein sequence ID" value="EMA29420.1"/>
    <property type="molecule type" value="Genomic_DNA"/>
</dbReference>
<protein>
    <submittedName>
        <fullName evidence="3">Serine protein kinase PrkA</fullName>
    </submittedName>
</protein>
<reference evidence="3 4" key="1">
    <citation type="journal article" date="2014" name="PLoS Genet.">
        <title>Phylogenetically driven sequencing of extremely halophilic archaea reveals strategies for static and dynamic osmo-response.</title>
        <authorList>
            <person name="Becker E.A."/>
            <person name="Seitzer P.M."/>
            <person name="Tritt A."/>
            <person name="Larsen D."/>
            <person name="Krusor M."/>
            <person name="Yao A.I."/>
            <person name="Wu D."/>
            <person name="Madern D."/>
            <person name="Eisen J.A."/>
            <person name="Darling A.E."/>
            <person name="Facciotti M.T."/>
        </authorList>
    </citation>
    <scope>NUCLEOTIDE SEQUENCE [LARGE SCALE GENOMIC DNA]</scope>
    <source>
        <strain evidence="3 4">JCM 10879</strain>
    </source>
</reference>
<keyword evidence="4" id="KW-1185">Reference proteome</keyword>
<dbReference type="eggNOG" id="arCOG02892">
    <property type="taxonomic scope" value="Archaea"/>
</dbReference>
<evidence type="ECO:0000313" key="4">
    <source>
        <dbReference type="Proteomes" id="UP000011607"/>
    </source>
</evidence>
<proteinExistence type="predicted"/>
<evidence type="ECO:0000313" key="3">
    <source>
        <dbReference type="EMBL" id="EMA29420.1"/>
    </source>
</evidence>
<evidence type="ECO:0000259" key="2">
    <source>
        <dbReference type="SMART" id="SM00763"/>
    </source>
</evidence>
<dbReference type="OrthoDB" id="296642at2157"/>
<keyword evidence="3" id="KW-0418">Kinase</keyword>
<dbReference type="STRING" id="1227454.C446_17197"/>
<dbReference type="Pfam" id="PF08298">
    <property type="entry name" value="AAA_PrkA"/>
    <property type="match status" value="1"/>
</dbReference>
<feature type="region of interest" description="Disordered" evidence="1">
    <location>
        <begin position="486"/>
        <end position="506"/>
    </location>
</feature>
<dbReference type="Proteomes" id="UP000011607">
    <property type="component" value="Unassembled WGS sequence"/>
</dbReference>
<dbReference type="PATRIC" id="fig|1227454.3.peg.3520"/>
<dbReference type="AlphaFoldDB" id="M0LBR7"/>
<feature type="domain" description="PrkA AAA" evidence="2">
    <location>
        <begin position="22"/>
        <end position="465"/>
    </location>
</feature>
<dbReference type="SMART" id="SM00763">
    <property type="entry name" value="AAA_PrkA"/>
    <property type="match status" value="1"/>
</dbReference>
<keyword evidence="3" id="KW-0808">Transferase</keyword>
<dbReference type="PANTHER" id="PTHR30267:SF2">
    <property type="entry name" value="PROTEIN PRKA"/>
    <property type="match status" value="1"/>
</dbReference>
<sequence length="761" mass="87268">MTGNDYVTEADRELEATYEEPMCLAAYVDRIFENPTIASHASKYLLEAIEAAGTRTVVEEGEEKERYRFFDDPHNGGEHAILGNTEVLNGFVDDLRSIAAGRAKDEKIIWFEGPTATGKSELKRCLVNGLREYSKTPDGRRYTLEWNVATADSGERGLSYGGDPTAGDEQNWYESPVQIHPLSVFPETIRERILEDLNAGLEDHVPVRVDAELDPFSREAYEYLEERYRRDGEEDLFSAITDENHLRVKNYVVDVGQGVGVLHSEDEGRPKERLVGSWMHGMLQELDSRGRKNPQAFSYDGVLSQGNSVLTIVEDAAQHADLLQKLLNVPDEQSVKLDKGIGMDVDTQMLIISNPDLEAQLNQHSDRNGMDPLKALKRRLDKHRFGYLTNLSLESELIRRELTNETEVWEANGYDELEERIREPVSVTIKDQDGEVRTQEFAPHAIEAAALYAVVTRLDEEDLPNGLDLVDKAKIYDQGYLQEGDSRREKEEFDFDDDGEDGEHGIPVTYTRDTLAELLQTDRDRHHPDLPVENVVMPRDVLNAMAEGLGDAPVFSTGERSEFENRVVPVKNYVYDRQEADVIEAIMHDKRVDEETVAEYVEHVYAWETDEPLYNDRGERVEPDPLKMKLFEVEHLGRFSEEEYDGNLPRESVRNFRREKVITSLNRHAWEHRDEDFSVQDVDLTAIPVIKSVLESHDWDDVRRTFEDFDPRQWDDPPSETETETVKEDTIETLVEEFDYSEASAELTSRHVMGQVSYRWD</sequence>
<dbReference type="InterPro" id="IPR013153">
    <property type="entry name" value="Prk_AAA"/>
</dbReference>
<accession>M0LBR7</accession>